<reference evidence="1 2" key="1">
    <citation type="journal article" date="2017" name="Genome Biol. Evol.">
        <title>Phytophthora megakarya and P. palmivora, closely related causal agents of cacao black pod rot, underwent increases in genome sizes and gene numbers by different mechanisms.</title>
        <authorList>
            <person name="Ali S.S."/>
            <person name="Shao J."/>
            <person name="Lary D.J."/>
            <person name="Kronmiller B."/>
            <person name="Shen D."/>
            <person name="Strem M.D."/>
            <person name="Amoako-Attah I."/>
            <person name="Akrofi A.Y."/>
            <person name="Begoude B.A."/>
            <person name="Ten Hoopen G.M."/>
            <person name="Coulibaly K."/>
            <person name="Kebe B.I."/>
            <person name="Melnick R.L."/>
            <person name="Guiltinan M.J."/>
            <person name="Tyler B.M."/>
            <person name="Meinhardt L.W."/>
            <person name="Bailey B.A."/>
        </authorList>
    </citation>
    <scope>NUCLEOTIDE SEQUENCE [LARGE SCALE GENOMIC DNA]</scope>
    <source>
        <strain evidence="2">sbr112.9</strain>
    </source>
</reference>
<accession>A0A2P4YAK1</accession>
<dbReference type="Proteomes" id="UP000237271">
    <property type="component" value="Unassembled WGS sequence"/>
</dbReference>
<name>A0A2P4YAK1_9STRA</name>
<dbReference type="PROSITE" id="PS50096">
    <property type="entry name" value="IQ"/>
    <property type="match status" value="1"/>
</dbReference>
<evidence type="ECO:0000313" key="2">
    <source>
        <dbReference type="Proteomes" id="UP000237271"/>
    </source>
</evidence>
<dbReference type="Gene3D" id="1.20.5.190">
    <property type="match status" value="1"/>
</dbReference>
<dbReference type="OrthoDB" id="10265211at2759"/>
<protein>
    <recommendedName>
        <fullName evidence="3">Dynein regulatory complex protein 10</fullName>
    </recommendedName>
</protein>
<sequence>MFQKEREQYEQFNEHFLKIDEEQSRINAEERVLEEIRAREHEKLMTIYNAATTIQKMYRGVLCRREYAKLVAKNKKGSGKKGGKKGKKK</sequence>
<organism evidence="1 2">
    <name type="scientific">Phytophthora palmivora</name>
    <dbReference type="NCBI Taxonomy" id="4796"/>
    <lineage>
        <taxon>Eukaryota</taxon>
        <taxon>Sar</taxon>
        <taxon>Stramenopiles</taxon>
        <taxon>Oomycota</taxon>
        <taxon>Peronosporomycetes</taxon>
        <taxon>Peronosporales</taxon>
        <taxon>Peronosporaceae</taxon>
        <taxon>Phytophthora</taxon>
    </lineage>
</organism>
<keyword evidence="2" id="KW-1185">Reference proteome</keyword>
<comment type="caution">
    <text evidence="1">The sequence shown here is derived from an EMBL/GenBank/DDBJ whole genome shotgun (WGS) entry which is preliminary data.</text>
</comment>
<dbReference type="Pfam" id="PF00612">
    <property type="entry name" value="IQ"/>
    <property type="match status" value="1"/>
</dbReference>
<gene>
    <name evidence="1" type="ORF">PHPALM_8162</name>
</gene>
<dbReference type="EMBL" id="NCKW01004386">
    <property type="protein sequence ID" value="POM74818.1"/>
    <property type="molecule type" value="Genomic_DNA"/>
</dbReference>
<evidence type="ECO:0008006" key="3">
    <source>
        <dbReference type="Google" id="ProtNLM"/>
    </source>
</evidence>
<proteinExistence type="predicted"/>
<dbReference type="AlphaFoldDB" id="A0A2P4YAK1"/>
<evidence type="ECO:0000313" key="1">
    <source>
        <dbReference type="EMBL" id="POM74818.1"/>
    </source>
</evidence>
<dbReference type="InterPro" id="IPR000048">
    <property type="entry name" value="IQ_motif_EF-hand-BS"/>
</dbReference>